<dbReference type="GO" id="GO:0019774">
    <property type="term" value="C:proteasome core complex, beta-subunit complex"/>
    <property type="evidence" value="ECO:0007669"/>
    <property type="project" value="InterPro"/>
</dbReference>
<keyword evidence="4" id="KW-0647">Proteasome</keyword>
<dbReference type="FunFam" id="3.60.20.10:FF:000003">
    <property type="entry name" value="Proteasome subunit beta type-3"/>
    <property type="match status" value="1"/>
</dbReference>
<dbReference type="InterPro" id="IPR016050">
    <property type="entry name" value="Proteasome_bsu_CS"/>
</dbReference>
<sequence>MSIMDHNGGSVIAMVGKDCVAIASDLRLGNQALGISSNFQRVFGITDRIYLGLPGLATDVNTLRERFRFRVNMYTIKEEREIEPETFAHLVSSTLYEHRFGPYFIEPVIAGLSKTPTGGIKPFIAATDLIGCINFAKDFVVSGTASSKLFGVAEGLWEPDLEPEDLFETISQTLLNAVDRDAFSGWVISILSYYADVGQHSIPGLQLETRSQWRVTNTDYFEPNLRGSWSADTTAVILNWSRLPNVVQLVKVMCGSLQDTLAEVLIWNNNPVPLSEADFAEAQCPSHMLRIYNSPQNVYFQARFLACARASTPYCFIQDDDYFIQPSIIRTMRARIGEAKVTSLHLLPTHEMLYSRLSTIEKGSIIHTLFAWLGYGTMTRRSEVQEFMELLGVLNATEDVLKMADNYFTVLSNRLPELWFDQNHELGGGTPFTVGAVGEERNNRHIINAGRTLDTLASRSQNMDFPYVSLPTTGALEDTAVSRAACSGVSCVMETNIELLPSPLEPSVPLASDIIAHVKAQFDTLGNPATESYLQCSPSFAVDADPRTRFCSALDAREGDWISLDWMVPSEEELEFALLVDRPTEESLRNAIFESSMDGTSWDKLNLPRCSTAEEGMLRECSVLLNINTPRKVRVTLERGASHEWNIHEMWPLLSARQGLGLPINTTVRSLVLLVDIPHSLFKRSNSNMLNTVVRRTAAAGTAAPIAKRSISVQSLLHGSPEAKKAGELEIQQHSRLIGRGKYIHAFETHRVKPDRIDEYKQAAEVYYKGLLEDERLKIKLTGNWETNIGEQDTFLHILEYENYAGFDKATDIIKNSRHLDAYRAMLPHLNSRATQLNQEFAFFPTAPPHAQGGLFELRTYQLQPGALLEWENVWRRGIEARRKFVAPVGAWFSQVGRLHQVHHMWQYPTLHERKEKREQAWQIDGWAETVSKTAKLTMYMDSLVLVALPFSPLK</sequence>
<proteinExistence type="inferred from homology"/>
<keyword evidence="9" id="KW-1185">Reference proteome</keyword>
<keyword evidence="5" id="KW-0539">Nucleus</keyword>
<dbReference type="Gene3D" id="3.90.550.10">
    <property type="entry name" value="Spore Coat Polysaccharide Biosynthesis Protein SpsA, Chain A"/>
    <property type="match status" value="1"/>
</dbReference>
<dbReference type="InterPro" id="IPR029055">
    <property type="entry name" value="Ntn_hydrolases_N"/>
</dbReference>
<dbReference type="Gene3D" id="3.30.70.100">
    <property type="match status" value="2"/>
</dbReference>
<dbReference type="PROSITE" id="PS51476">
    <property type="entry name" value="PROTEASOME_BETA_2"/>
    <property type="match status" value="1"/>
</dbReference>
<gene>
    <name evidence="8" type="ORF">NP233_g2359</name>
</gene>
<dbReference type="InterPro" id="IPR012577">
    <property type="entry name" value="NIPSNAP"/>
</dbReference>
<dbReference type="Pfam" id="PF00227">
    <property type="entry name" value="Proteasome"/>
    <property type="match status" value="1"/>
</dbReference>
<evidence type="ECO:0000256" key="1">
    <source>
        <dbReference type="ARBA" id="ARBA00004123"/>
    </source>
</evidence>
<dbReference type="Gene3D" id="3.60.20.10">
    <property type="entry name" value="Glutamine Phosphoribosylpyrophosphate, subunit 1, domain 1"/>
    <property type="match status" value="1"/>
</dbReference>
<evidence type="ECO:0000256" key="4">
    <source>
        <dbReference type="ARBA" id="ARBA00022942"/>
    </source>
</evidence>
<dbReference type="InterPro" id="IPR029044">
    <property type="entry name" value="Nucleotide-diphossugar_trans"/>
</dbReference>
<dbReference type="FunFam" id="3.30.70.100:FF:000004">
    <property type="entry name" value="NIPSNAP family protein"/>
    <property type="match status" value="1"/>
</dbReference>
<dbReference type="GO" id="GO:0000423">
    <property type="term" value="P:mitophagy"/>
    <property type="evidence" value="ECO:0007669"/>
    <property type="project" value="UniProtKB-ARBA"/>
</dbReference>
<dbReference type="GO" id="GO:0005634">
    <property type="term" value="C:nucleus"/>
    <property type="evidence" value="ECO:0007669"/>
    <property type="project" value="UniProtKB-SubCell"/>
</dbReference>
<comment type="subunit">
    <text evidence="6">The 26S proteasome consists of a 20S proteasome core and two 19S regulatory subunits. The 20S proteasome core is composed of 28 subunits that are arranged in four stacked rings, resulting in a barrel-shaped structure. The two end rings are each formed by seven alpha subunits, and the two central rings are each formed by seven beta subunits. The catalytic chamber with the active sites is on the inside of the barrel.</text>
</comment>
<evidence type="ECO:0000256" key="2">
    <source>
        <dbReference type="ARBA" id="ARBA00005291"/>
    </source>
</evidence>
<dbReference type="PANTHER" id="PTHR21017:SF17">
    <property type="entry name" value="PROTEIN NIPSNAP"/>
    <property type="match status" value="1"/>
</dbReference>
<dbReference type="InterPro" id="IPR011008">
    <property type="entry name" value="Dimeric_a/b-barrel"/>
</dbReference>
<dbReference type="AlphaFoldDB" id="A0AAD5W2F9"/>
<dbReference type="SUPFAM" id="SSF56235">
    <property type="entry name" value="N-terminal nucleophile aminohydrolases (Ntn hydrolases)"/>
    <property type="match status" value="1"/>
</dbReference>
<feature type="domain" description="NIPSNAP" evidence="7">
    <location>
        <begin position="856"/>
        <end position="953"/>
    </location>
</feature>
<dbReference type="GO" id="GO:0005739">
    <property type="term" value="C:mitochondrion"/>
    <property type="evidence" value="ECO:0007669"/>
    <property type="project" value="TreeGrafter"/>
</dbReference>
<evidence type="ECO:0000313" key="8">
    <source>
        <dbReference type="EMBL" id="KAJ3573554.1"/>
    </source>
</evidence>
<dbReference type="Proteomes" id="UP001213000">
    <property type="component" value="Unassembled WGS sequence"/>
</dbReference>
<comment type="subcellular location">
    <subcellularLocation>
        <location evidence="1">Nucleus</location>
    </subcellularLocation>
</comment>
<dbReference type="PROSITE" id="PS00854">
    <property type="entry name" value="PROTEASOME_BETA_1"/>
    <property type="match status" value="1"/>
</dbReference>
<evidence type="ECO:0000256" key="6">
    <source>
        <dbReference type="ARBA" id="ARBA00026071"/>
    </source>
</evidence>
<organism evidence="8 9">
    <name type="scientific">Leucocoprinus birnbaumii</name>
    <dbReference type="NCBI Taxonomy" id="56174"/>
    <lineage>
        <taxon>Eukaryota</taxon>
        <taxon>Fungi</taxon>
        <taxon>Dikarya</taxon>
        <taxon>Basidiomycota</taxon>
        <taxon>Agaricomycotina</taxon>
        <taxon>Agaricomycetes</taxon>
        <taxon>Agaricomycetidae</taxon>
        <taxon>Agaricales</taxon>
        <taxon>Agaricineae</taxon>
        <taxon>Agaricaceae</taxon>
        <taxon>Leucocoprinus</taxon>
    </lineage>
</organism>
<comment type="similarity">
    <text evidence="2">Belongs to the NipSnap family.</text>
</comment>
<comment type="caution">
    <text evidence="8">The sequence shown here is derived from an EMBL/GenBank/DDBJ whole genome shotgun (WGS) entry which is preliminary data.</text>
</comment>
<reference evidence="8" key="1">
    <citation type="submission" date="2022-07" db="EMBL/GenBank/DDBJ databases">
        <title>Genome Sequence of Leucocoprinus birnbaumii.</title>
        <authorList>
            <person name="Buettner E."/>
        </authorList>
    </citation>
    <scope>NUCLEOTIDE SEQUENCE</scope>
    <source>
        <strain evidence="8">VT141</strain>
    </source>
</reference>
<evidence type="ECO:0000259" key="7">
    <source>
        <dbReference type="Pfam" id="PF07978"/>
    </source>
</evidence>
<dbReference type="EMBL" id="JANIEX010000099">
    <property type="protein sequence ID" value="KAJ3573554.1"/>
    <property type="molecule type" value="Genomic_DNA"/>
</dbReference>
<dbReference type="InterPro" id="IPR051557">
    <property type="entry name" value="NipSnap_domain"/>
</dbReference>
<keyword evidence="3" id="KW-0963">Cytoplasm</keyword>
<accession>A0AAD5W2F9</accession>
<dbReference type="Pfam" id="PF07978">
    <property type="entry name" value="NIPSNAP"/>
    <property type="match status" value="1"/>
</dbReference>
<evidence type="ECO:0000313" key="9">
    <source>
        <dbReference type="Proteomes" id="UP001213000"/>
    </source>
</evidence>
<dbReference type="SUPFAM" id="SSF54909">
    <property type="entry name" value="Dimeric alpha+beta barrel"/>
    <property type="match status" value="2"/>
</dbReference>
<dbReference type="SUPFAM" id="SSF53448">
    <property type="entry name" value="Nucleotide-diphospho-sugar transferases"/>
    <property type="match status" value="1"/>
</dbReference>
<dbReference type="CDD" id="cd03759">
    <property type="entry name" value="proteasome_beta_type_3"/>
    <property type="match status" value="1"/>
</dbReference>
<dbReference type="InterPro" id="IPR023333">
    <property type="entry name" value="Proteasome_suB-type"/>
</dbReference>
<dbReference type="PANTHER" id="PTHR21017">
    <property type="entry name" value="NIPSNAP-RELATED"/>
    <property type="match status" value="1"/>
</dbReference>
<name>A0AAD5W2F9_9AGAR</name>
<evidence type="ECO:0000256" key="3">
    <source>
        <dbReference type="ARBA" id="ARBA00022490"/>
    </source>
</evidence>
<dbReference type="InterPro" id="IPR033811">
    <property type="entry name" value="Proteasome_beta_3"/>
</dbReference>
<evidence type="ECO:0000256" key="5">
    <source>
        <dbReference type="ARBA" id="ARBA00023242"/>
    </source>
</evidence>
<protein>
    <recommendedName>
        <fullName evidence="7">NIPSNAP domain-containing protein</fullName>
    </recommendedName>
</protein>
<dbReference type="GO" id="GO:0043161">
    <property type="term" value="P:proteasome-mediated ubiquitin-dependent protein catabolic process"/>
    <property type="evidence" value="ECO:0007669"/>
    <property type="project" value="InterPro"/>
</dbReference>
<dbReference type="InterPro" id="IPR001353">
    <property type="entry name" value="Proteasome_sua/b"/>
</dbReference>